<name>A0A396IVC5_MEDTR</name>
<evidence type="ECO:0000313" key="3">
    <source>
        <dbReference type="Proteomes" id="UP000265566"/>
    </source>
</evidence>
<dbReference type="Gene3D" id="1.20.1250.20">
    <property type="entry name" value="MFS general substrate transporter like domains"/>
    <property type="match status" value="1"/>
</dbReference>
<feature type="transmembrane region" description="Helical" evidence="1">
    <location>
        <begin position="82"/>
        <end position="101"/>
    </location>
</feature>
<dbReference type="Gramene" id="rna16660">
    <property type="protein sequence ID" value="RHN68324.1"/>
    <property type="gene ID" value="gene16660"/>
</dbReference>
<accession>A0A396IVC5</accession>
<protein>
    <submittedName>
        <fullName evidence="2">Putative proton-dependent oligopeptide transporter family, major facilitator superfamily</fullName>
    </submittedName>
</protein>
<dbReference type="Proteomes" id="UP000265566">
    <property type="component" value="Chromosome 3"/>
</dbReference>
<dbReference type="EMBL" id="PSQE01000003">
    <property type="protein sequence ID" value="RHN68324.1"/>
    <property type="molecule type" value="Genomic_DNA"/>
</dbReference>
<keyword evidence="1" id="KW-1133">Transmembrane helix</keyword>
<reference evidence="3" key="1">
    <citation type="journal article" date="2018" name="Nat. Plants">
        <title>Whole-genome landscape of Medicago truncatula symbiotic genes.</title>
        <authorList>
            <person name="Pecrix Y."/>
            <person name="Staton S.E."/>
            <person name="Sallet E."/>
            <person name="Lelandais-Briere C."/>
            <person name="Moreau S."/>
            <person name="Carrere S."/>
            <person name="Blein T."/>
            <person name="Jardinaud M.F."/>
            <person name="Latrasse D."/>
            <person name="Zouine M."/>
            <person name="Zahm M."/>
            <person name="Kreplak J."/>
            <person name="Mayjonade B."/>
            <person name="Satge C."/>
            <person name="Perez M."/>
            <person name="Cauet S."/>
            <person name="Marande W."/>
            <person name="Chantry-Darmon C."/>
            <person name="Lopez-Roques C."/>
            <person name="Bouchez O."/>
            <person name="Berard A."/>
            <person name="Debelle F."/>
            <person name="Munos S."/>
            <person name="Bendahmane A."/>
            <person name="Berges H."/>
            <person name="Niebel A."/>
            <person name="Buitink J."/>
            <person name="Frugier F."/>
            <person name="Benhamed M."/>
            <person name="Crespi M."/>
            <person name="Gouzy J."/>
            <person name="Gamas P."/>
        </authorList>
    </citation>
    <scope>NUCLEOTIDE SEQUENCE [LARGE SCALE GENOMIC DNA]</scope>
    <source>
        <strain evidence="3">cv. Jemalong A17</strain>
    </source>
</reference>
<dbReference type="OMA" id="EREHEKW"/>
<dbReference type="PANTHER" id="PTHR11654">
    <property type="entry name" value="OLIGOPEPTIDE TRANSPORTER-RELATED"/>
    <property type="match status" value="1"/>
</dbReference>
<gene>
    <name evidence="2" type="ORF">MtrunA17_Chr3g0112661</name>
</gene>
<evidence type="ECO:0000313" key="2">
    <source>
        <dbReference type="EMBL" id="RHN68324.1"/>
    </source>
</evidence>
<dbReference type="AlphaFoldDB" id="A0A396IVC5"/>
<organism evidence="2 3">
    <name type="scientific">Medicago truncatula</name>
    <name type="common">Barrel medic</name>
    <name type="synonym">Medicago tribuloides</name>
    <dbReference type="NCBI Taxonomy" id="3880"/>
    <lineage>
        <taxon>Eukaryota</taxon>
        <taxon>Viridiplantae</taxon>
        <taxon>Streptophyta</taxon>
        <taxon>Embryophyta</taxon>
        <taxon>Tracheophyta</taxon>
        <taxon>Spermatophyta</taxon>
        <taxon>Magnoliopsida</taxon>
        <taxon>eudicotyledons</taxon>
        <taxon>Gunneridae</taxon>
        <taxon>Pentapetalae</taxon>
        <taxon>rosids</taxon>
        <taxon>fabids</taxon>
        <taxon>Fabales</taxon>
        <taxon>Fabaceae</taxon>
        <taxon>Papilionoideae</taxon>
        <taxon>50 kb inversion clade</taxon>
        <taxon>NPAAA clade</taxon>
        <taxon>Hologalegina</taxon>
        <taxon>IRL clade</taxon>
        <taxon>Trifolieae</taxon>
        <taxon>Medicago</taxon>
    </lineage>
</organism>
<keyword evidence="1" id="KW-0812">Transmembrane</keyword>
<sequence length="138" mass="15971">MEQEKEKREEREHEKWVYDGSVDCKGKVPLRAKTGVWIASLFVLTIEFSERVSFFGIAANLISYLTKVMHEDLKTAAKDVNYWSGTTTLMPLIGGFLADAYTGRFPMILFSSLVYLLVNLFILMSCIVYFNYCLFIYY</sequence>
<feature type="transmembrane region" description="Helical" evidence="1">
    <location>
        <begin position="113"/>
        <end position="137"/>
    </location>
</feature>
<keyword evidence="1" id="KW-0472">Membrane</keyword>
<evidence type="ECO:0000256" key="1">
    <source>
        <dbReference type="SAM" id="Phobius"/>
    </source>
</evidence>
<comment type="caution">
    <text evidence="2">The sequence shown here is derived from an EMBL/GenBank/DDBJ whole genome shotgun (WGS) entry which is preliminary data.</text>
</comment>
<dbReference type="InterPro" id="IPR036259">
    <property type="entry name" value="MFS_trans_sf"/>
</dbReference>
<dbReference type="SUPFAM" id="SSF103473">
    <property type="entry name" value="MFS general substrate transporter"/>
    <property type="match status" value="1"/>
</dbReference>
<proteinExistence type="predicted"/>